<feature type="compositionally biased region" description="Basic and acidic residues" evidence="2">
    <location>
        <begin position="237"/>
        <end position="265"/>
    </location>
</feature>
<dbReference type="Pfam" id="PF00735">
    <property type="entry name" value="Septin"/>
    <property type="match status" value="1"/>
</dbReference>
<keyword evidence="5" id="KW-1185">Reference proteome</keyword>
<feature type="compositionally biased region" description="Polar residues" evidence="2">
    <location>
        <begin position="35"/>
        <end position="45"/>
    </location>
</feature>
<dbReference type="PANTHER" id="PTHR32046">
    <property type="entry name" value="G DOMAIN-CONTAINING PROTEIN"/>
    <property type="match status" value="1"/>
</dbReference>
<dbReference type="Proteomes" id="UP000677054">
    <property type="component" value="Unassembled WGS sequence"/>
</dbReference>
<gene>
    <name evidence="4" type="ORF">DSTB1V02_LOCUS10756</name>
</gene>
<sequence>MDQCFFGTLGLVKHWKRVHPSGMKRNEGREGMLNTDGTASTTDTSQNVPTLVFSESNFRPECQLPPHTTLPQVQSHHIMNPQWQGQSPYYDIYRQPPPRYGMHFPLEELQMPQAGFSRLDMPREYNSPFMQHACSGIVHLQPNFPAPMAYIPDWYHEPPIAHSMNQDPQHYGNFYSALRINEVHNDLVRPLILQFLSVNISFVHKGMNRFSKGLKHFHLQQTFRFRDSTSDEEEAEEQRRDNAKKEKGGKRKTVEENGQRPKDLLGAENDSIKQGLLNLITTKEGLIANVGHLLSTVEKPTDEIPRILDEYMFLRSENRVSVHTITPDHHKGNKTGPKGFSRPSAYLKQKGSHRGLGQMALYEIHAEDVMRDMGSRTAKCKLSFDSVHDEKEDKYIILIGASGAGKSTLVNAFVNHFYGVDWEDPFRLVLIPNTETRKSKAESQTSWITAYTFPWQDGCRAPYNLTVVDTPGFGDTKGLAADRSVMTQLQKFVMKTNSEGLNHIDGIGFVLQASNARLTPTEKYIFDSLISTFGKDVVNNIYLMITFADSKTPPVLEAVKEANIPFVESFRFNNSALFSPNDEKDSQDFRFDSMFWKLGARSFSKSTPLSLQLSKEVLKERQALEATIQGIQNRIHDERHGKLKPGKNVTPEALSSNHDYRKAECDIFGPQSGHCNVCPFKCHWKEHVISTHYLEKHIVKETKTLEYLKRSYGEGIQGKVNVKQLKKASSQKCAEIQSEILDLVKDAHQKLCMLHDNTMKPDPIPITDYMDLLISSETLQRKQEWMERVQVLQEIREHMREDGTFLRVEGESIGTINSEAAQTRKTSQHDPSEEEAIDSVDGHKVQQSLLQPVIADVRVDRWFIHDLGMLAVKRFLLPSCFSLSLVCRLHILRVAVVREMECILEAGGISLDGVGLLQGISFSKDGNESSLLPFNVSGDFARRPLIEGLEFDQSPPSLASRKVESLNGSLRMVGVMHGQEFSGRSIDGLEFRR</sequence>
<feature type="region of interest" description="Disordered" evidence="2">
    <location>
        <begin position="226"/>
        <end position="267"/>
    </location>
</feature>
<dbReference type="SUPFAM" id="SSF52540">
    <property type="entry name" value="P-loop containing nucleoside triphosphate hydrolases"/>
    <property type="match status" value="1"/>
</dbReference>
<keyword evidence="1" id="KW-0342">GTP-binding</keyword>
<dbReference type="CDD" id="cd00882">
    <property type="entry name" value="Ras_like_GTPase"/>
    <property type="match status" value="1"/>
</dbReference>
<evidence type="ECO:0000256" key="2">
    <source>
        <dbReference type="SAM" id="MobiDB-lite"/>
    </source>
</evidence>
<comment type="similarity">
    <text evidence="1">Belongs to the TRAFAC class TrmE-Era-EngA-EngB-Septin-like GTPase superfamily. Septin GTPase family.</text>
</comment>
<evidence type="ECO:0000259" key="3">
    <source>
        <dbReference type="Pfam" id="PF00735"/>
    </source>
</evidence>
<protein>
    <recommendedName>
        <fullName evidence="3">Septin-type G domain-containing protein</fullName>
    </recommendedName>
</protein>
<evidence type="ECO:0000313" key="4">
    <source>
        <dbReference type="EMBL" id="CAD7250987.1"/>
    </source>
</evidence>
<feature type="domain" description="Septin-type G" evidence="3">
    <location>
        <begin position="396"/>
        <end position="476"/>
    </location>
</feature>
<dbReference type="AlphaFoldDB" id="A0A7R9ABM0"/>
<dbReference type="InterPro" id="IPR030379">
    <property type="entry name" value="G_SEPTIN_dom"/>
</dbReference>
<reference evidence="4" key="1">
    <citation type="submission" date="2020-11" db="EMBL/GenBank/DDBJ databases">
        <authorList>
            <person name="Tran Van P."/>
        </authorList>
    </citation>
    <scope>NUCLEOTIDE SEQUENCE</scope>
</reference>
<evidence type="ECO:0000313" key="5">
    <source>
        <dbReference type="Proteomes" id="UP000677054"/>
    </source>
</evidence>
<dbReference type="InterPro" id="IPR027417">
    <property type="entry name" value="P-loop_NTPase"/>
</dbReference>
<dbReference type="Gene3D" id="3.40.50.300">
    <property type="entry name" value="P-loop containing nucleotide triphosphate hydrolases"/>
    <property type="match status" value="1"/>
</dbReference>
<proteinExistence type="inferred from homology"/>
<evidence type="ECO:0000256" key="1">
    <source>
        <dbReference type="RuleBase" id="RU004560"/>
    </source>
</evidence>
<feature type="region of interest" description="Disordered" evidence="2">
    <location>
        <begin position="21"/>
        <end position="45"/>
    </location>
</feature>
<dbReference type="PANTHER" id="PTHR32046:SF14">
    <property type="match status" value="1"/>
</dbReference>
<accession>A0A7R9ABM0</accession>
<keyword evidence="1" id="KW-0547">Nucleotide-binding</keyword>
<organism evidence="4">
    <name type="scientific">Darwinula stevensoni</name>
    <dbReference type="NCBI Taxonomy" id="69355"/>
    <lineage>
        <taxon>Eukaryota</taxon>
        <taxon>Metazoa</taxon>
        <taxon>Ecdysozoa</taxon>
        <taxon>Arthropoda</taxon>
        <taxon>Crustacea</taxon>
        <taxon>Oligostraca</taxon>
        <taxon>Ostracoda</taxon>
        <taxon>Podocopa</taxon>
        <taxon>Podocopida</taxon>
        <taxon>Darwinulocopina</taxon>
        <taxon>Darwinuloidea</taxon>
        <taxon>Darwinulidae</taxon>
        <taxon>Darwinula</taxon>
    </lineage>
</organism>
<feature type="region of interest" description="Disordered" evidence="2">
    <location>
        <begin position="817"/>
        <end position="841"/>
    </location>
</feature>
<dbReference type="GO" id="GO:0005525">
    <property type="term" value="F:GTP binding"/>
    <property type="evidence" value="ECO:0007669"/>
    <property type="project" value="UniProtKB-KW"/>
</dbReference>
<dbReference type="EMBL" id="LR902715">
    <property type="protein sequence ID" value="CAD7250987.1"/>
    <property type="molecule type" value="Genomic_DNA"/>
</dbReference>
<name>A0A7R9ABM0_9CRUS</name>
<dbReference type="OrthoDB" id="2386367at2759"/>
<dbReference type="EMBL" id="CAJPEV010003198">
    <property type="protein sequence ID" value="CAG0899189.1"/>
    <property type="molecule type" value="Genomic_DNA"/>
</dbReference>